<gene>
    <name evidence="10" type="ORF">OMO38_11825</name>
</gene>
<evidence type="ECO:0000256" key="6">
    <source>
        <dbReference type="ARBA" id="ARBA00023012"/>
    </source>
</evidence>
<dbReference type="PANTHER" id="PTHR43711:SF31">
    <property type="entry name" value="HISTIDINE KINASE"/>
    <property type="match status" value="1"/>
</dbReference>
<dbReference type="InterPro" id="IPR005467">
    <property type="entry name" value="His_kinase_dom"/>
</dbReference>
<dbReference type="Pfam" id="PF08448">
    <property type="entry name" value="PAS_4"/>
    <property type="match status" value="1"/>
</dbReference>
<dbReference type="InterPro" id="IPR036890">
    <property type="entry name" value="HATPase_C_sf"/>
</dbReference>
<dbReference type="GO" id="GO:0005524">
    <property type="term" value="F:ATP binding"/>
    <property type="evidence" value="ECO:0007669"/>
    <property type="project" value="UniProtKB-KW"/>
</dbReference>
<dbReference type="InterPro" id="IPR000014">
    <property type="entry name" value="PAS"/>
</dbReference>
<dbReference type="InterPro" id="IPR000700">
    <property type="entry name" value="PAS-assoc_C"/>
</dbReference>
<dbReference type="SUPFAM" id="SSF55874">
    <property type="entry name" value="ATPase domain of HSP90 chaperone/DNA topoisomerase II/histidine kinase"/>
    <property type="match status" value="1"/>
</dbReference>
<dbReference type="CDD" id="cd00075">
    <property type="entry name" value="HATPase"/>
    <property type="match status" value="1"/>
</dbReference>
<comment type="catalytic activity">
    <reaction evidence="1">
        <text>ATP + protein L-histidine = ADP + protein N-phospho-L-histidine.</text>
        <dbReference type="EC" id="2.7.13.3"/>
    </reaction>
</comment>
<dbReference type="EC" id="2.7.13.3" evidence="2"/>
<dbReference type="PROSITE" id="PS50113">
    <property type="entry name" value="PAC"/>
    <property type="match status" value="1"/>
</dbReference>
<dbReference type="InterPro" id="IPR035965">
    <property type="entry name" value="PAS-like_dom_sf"/>
</dbReference>
<evidence type="ECO:0000256" key="3">
    <source>
        <dbReference type="ARBA" id="ARBA00022553"/>
    </source>
</evidence>
<comment type="caution">
    <text evidence="10">The sequence shown here is derived from an EMBL/GenBank/DDBJ whole genome shotgun (WGS) entry which is preliminary data.</text>
</comment>
<sequence>MKSFLEQNISPESLITLFSQAPVAMCLLIGDDLIIQNANPQILELWGRDSSVVGKPLFEALPEVKSQGFVEIFENVYKKGETFNGNKLPIFLEKFGKLEEHFFDFIYAPVFNEEKMIIGVSVVATEVTAQVVSERKLKESEYRFENLIKNSDYSTAIYRTDDLYIELANDLMLKTWGKDASVIGKKLEDALPELEGQPFIGILKDIFKTGKAYTATEDRVDLVVDGKLQTYYFNFSYQPLKNANDEVYAIHNMAVNVTDLVKAREEIQAREEKFRDLADSMPQFVWTSDRDGKMTYMNENWYRYTGFDKSEDPADGVKRVMKPGVFEKVEIAWASSIKTGKPFEMEYEFFDPSNPDAYRWFLGRATPTFDDSGNIKQWIGTFTDIDDFKQLQTQKDNFLGIASHELKTPLTSLKIYTQFIEKNLVRKDDLKNAEVARKMDGQIDLLTVLISDLLDVTKIQNGKIQLNESEFDFDQLTEEIVAEQQMTSRHKIVLYPSAIGIIYADRHRISQVMSNLISNAIKYSPDADQVIVVTELKDNNVIFSVKDFGIGIPPDKHSKVFEQYYRVSGSKEHTFSGLGLGLYISSEIIKRSGGRIYVSSTEEKGSDFCFEIPKRKKVQQNA</sequence>
<keyword evidence="11" id="KW-1185">Reference proteome</keyword>
<dbReference type="RefSeq" id="WP_264750381.1">
    <property type="nucleotide sequence ID" value="NZ_JAPDHW010000007.1"/>
</dbReference>
<dbReference type="Pfam" id="PF13426">
    <property type="entry name" value="PAS_9"/>
    <property type="match status" value="1"/>
</dbReference>
<dbReference type="Gene3D" id="3.30.450.20">
    <property type="entry name" value="PAS domain"/>
    <property type="match status" value="3"/>
</dbReference>
<dbReference type="PROSITE" id="PS50112">
    <property type="entry name" value="PAS"/>
    <property type="match status" value="1"/>
</dbReference>
<feature type="domain" description="PAS" evidence="8">
    <location>
        <begin position="270"/>
        <end position="311"/>
    </location>
</feature>
<evidence type="ECO:0000259" key="8">
    <source>
        <dbReference type="PROSITE" id="PS50112"/>
    </source>
</evidence>
<dbReference type="PROSITE" id="PS50109">
    <property type="entry name" value="HIS_KIN"/>
    <property type="match status" value="1"/>
</dbReference>
<evidence type="ECO:0000259" key="7">
    <source>
        <dbReference type="PROSITE" id="PS50109"/>
    </source>
</evidence>
<keyword evidence="5" id="KW-0418">Kinase</keyword>
<dbReference type="SMART" id="SM00086">
    <property type="entry name" value="PAC"/>
    <property type="match status" value="1"/>
</dbReference>
<dbReference type="SMART" id="SM00091">
    <property type="entry name" value="PAS"/>
    <property type="match status" value="3"/>
</dbReference>
<dbReference type="InterPro" id="IPR003661">
    <property type="entry name" value="HisK_dim/P_dom"/>
</dbReference>
<dbReference type="PANTHER" id="PTHR43711">
    <property type="entry name" value="TWO-COMPONENT HISTIDINE KINASE"/>
    <property type="match status" value="1"/>
</dbReference>
<dbReference type="Gene3D" id="3.30.565.10">
    <property type="entry name" value="Histidine kinase-like ATPase, C-terminal domain"/>
    <property type="match status" value="1"/>
</dbReference>
<keyword evidence="6" id="KW-0902">Two-component regulatory system</keyword>
<dbReference type="EMBL" id="JAPDHW010000007">
    <property type="protein sequence ID" value="MCW3169206.1"/>
    <property type="molecule type" value="Genomic_DNA"/>
</dbReference>
<keyword evidence="10" id="KW-0067">ATP-binding</keyword>
<dbReference type="CDD" id="cd00130">
    <property type="entry name" value="PAS"/>
    <property type="match status" value="1"/>
</dbReference>
<evidence type="ECO:0000256" key="2">
    <source>
        <dbReference type="ARBA" id="ARBA00012438"/>
    </source>
</evidence>
<evidence type="ECO:0000256" key="4">
    <source>
        <dbReference type="ARBA" id="ARBA00022679"/>
    </source>
</evidence>
<dbReference type="InterPro" id="IPR050736">
    <property type="entry name" value="Sensor_HK_Regulatory"/>
</dbReference>
<evidence type="ECO:0000313" key="11">
    <source>
        <dbReference type="Proteomes" id="UP001163731"/>
    </source>
</evidence>
<dbReference type="SUPFAM" id="SSF47384">
    <property type="entry name" value="Homodimeric domain of signal transducing histidine kinase"/>
    <property type="match status" value="1"/>
</dbReference>
<name>A0ABT3HZJ9_9FLAO</name>
<keyword evidence="10" id="KW-0547">Nucleotide-binding</keyword>
<organism evidence="10 11">
    <name type="scientific">Chryseobacterium kimseyorum</name>
    <dbReference type="NCBI Taxonomy" id="2984028"/>
    <lineage>
        <taxon>Bacteria</taxon>
        <taxon>Pseudomonadati</taxon>
        <taxon>Bacteroidota</taxon>
        <taxon>Flavobacteriia</taxon>
        <taxon>Flavobacteriales</taxon>
        <taxon>Weeksellaceae</taxon>
        <taxon>Chryseobacterium group</taxon>
        <taxon>Chryseobacterium</taxon>
    </lineage>
</organism>
<dbReference type="Pfam" id="PF00512">
    <property type="entry name" value="HisKA"/>
    <property type="match status" value="1"/>
</dbReference>
<protein>
    <recommendedName>
        <fullName evidence="2">histidine kinase</fullName>
        <ecNumber evidence="2">2.7.13.3</ecNumber>
    </recommendedName>
</protein>
<feature type="domain" description="Histidine kinase" evidence="7">
    <location>
        <begin position="401"/>
        <end position="616"/>
    </location>
</feature>
<dbReference type="Proteomes" id="UP001163731">
    <property type="component" value="Unassembled WGS sequence"/>
</dbReference>
<keyword evidence="3" id="KW-0597">Phosphoprotein</keyword>
<dbReference type="SMART" id="SM00388">
    <property type="entry name" value="HisKA"/>
    <property type="match status" value="1"/>
</dbReference>
<dbReference type="InterPro" id="IPR004358">
    <property type="entry name" value="Sig_transdc_His_kin-like_C"/>
</dbReference>
<dbReference type="Pfam" id="PF08447">
    <property type="entry name" value="PAS_3"/>
    <property type="match status" value="1"/>
</dbReference>
<dbReference type="Gene3D" id="1.10.287.130">
    <property type="match status" value="1"/>
</dbReference>
<evidence type="ECO:0000313" key="10">
    <source>
        <dbReference type="EMBL" id="MCW3169206.1"/>
    </source>
</evidence>
<dbReference type="InterPro" id="IPR001610">
    <property type="entry name" value="PAC"/>
</dbReference>
<keyword evidence="4" id="KW-0808">Transferase</keyword>
<accession>A0ABT3HZJ9</accession>
<dbReference type="InterPro" id="IPR003594">
    <property type="entry name" value="HATPase_dom"/>
</dbReference>
<evidence type="ECO:0000259" key="9">
    <source>
        <dbReference type="PROSITE" id="PS50113"/>
    </source>
</evidence>
<evidence type="ECO:0000256" key="1">
    <source>
        <dbReference type="ARBA" id="ARBA00000085"/>
    </source>
</evidence>
<dbReference type="InterPro" id="IPR013655">
    <property type="entry name" value="PAS_fold_3"/>
</dbReference>
<dbReference type="CDD" id="cd00082">
    <property type="entry name" value="HisKA"/>
    <property type="match status" value="1"/>
</dbReference>
<dbReference type="NCBIfam" id="TIGR00229">
    <property type="entry name" value="sensory_box"/>
    <property type="match status" value="1"/>
</dbReference>
<feature type="domain" description="PAC" evidence="9">
    <location>
        <begin position="343"/>
        <end position="397"/>
    </location>
</feature>
<evidence type="ECO:0000256" key="5">
    <source>
        <dbReference type="ARBA" id="ARBA00022777"/>
    </source>
</evidence>
<dbReference type="SMART" id="SM00387">
    <property type="entry name" value="HATPase_c"/>
    <property type="match status" value="1"/>
</dbReference>
<dbReference type="SUPFAM" id="SSF55785">
    <property type="entry name" value="PYP-like sensor domain (PAS domain)"/>
    <property type="match status" value="3"/>
</dbReference>
<reference evidence="10" key="1">
    <citation type="submission" date="2022-10" db="EMBL/GenBank/DDBJ databases">
        <title>Chryseobacterium babae sp. nov. isolated from the gut of the beetle Oryctes rhinoceros, and Chryseobacterium kimseyorum sp. nov., isolated from a stick insect rearing cage.</title>
        <authorList>
            <person name="Shelomi M."/>
            <person name="Han C.-J."/>
            <person name="Chen W.-M."/>
            <person name="Chen H.-K."/>
            <person name="Liaw S.-J."/>
            <person name="Muhle E."/>
            <person name="Clermont D."/>
        </authorList>
    </citation>
    <scope>NUCLEOTIDE SEQUENCE</scope>
    <source>
        <strain evidence="10">09-1422</strain>
    </source>
</reference>
<dbReference type="Pfam" id="PF02518">
    <property type="entry name" value="HATPase_c"/>
    <property type="match status" value="1"/>
</dbReference>
<proteinExistence type="predicted"/>
<dbReference type="InterPro" id="IPR013656">
    <property type="entry name" value="PAS_4"/>
</dbReference>
<dbReference type="InterPro" id="IPR036097">
    <property type="entry name" value="HisK_dim/P_sf"/>
</dbReference>
<dbReference type="PRINTS" id="PR00344">
    <property type="entry name" value="BCTRLSENSOR"/>
</dbReference>